<dbReference type="SUPFAM" id="SSF56801">
    <property type="entry name" value="Acetyl-CoA synthetase-like"/>
    <property type="match status" value="1"/>
</dbReference>
<name>A0ABS8PKP5_9PSEU</name>
<dbReference type="Gene3D" id="3.30.300.30">
    <property type="match status" value="1"/>
</dbReference>
<dbReference type="InterPro" id="IPR042099">
    <property type="entry name" value="ANL_N_sf"/>
</dbReference>
<dbReference type="RefSeq" id="WP_230740491.1">
    <property type="nucleotide sequence ID" value="NZ_JAJNDB010000010.1"/>
</dbReference>
<proteinExistence type="inferred from homology"/>
<dbReference type="InterPro" id="IPR045851">
    <property type="entry name" value="AMP-bd_C_sf"/>
</dbReference>
<dbReference type="Pfam" id="PF00501">
    <property type="entry name" value="AMP-binding"/>
    <property type="match status" value="1"/>
</dbReference>
<feature type="domain" description="AMP-binding enzyme C-terminal" evidence="4">
    <location>
        <begin position="442"/>
        <end position="517"/>
    </location>
</feature>
<reference evidence="5 6" key="1">
    <citation type="submission" date="2021-11" db="EMBL/GenBank/DDBJ databases">
        <title>Draft genome sequence of Actinomycetospora sp. SF1 isolated from the rhizosphere soil.</title>
        <authorList>
            <person name="Duangmal K."/>
            <person name="Chantavorakit T."/>
        </authorList>
    </citation>
    <scope>NUCLEOTIDE SEQUENCE [LARGE SCALE GENOMIC DNA]</scope>
    <source>
        <strain evidence="5 6">TBRC 5722</strain>
    </source>
</reference>
<keyword evidence="6" id="KW-1185">Reference proteome</keyword>
<protein>
    <submittedName>
        <fullName evidence="5">AMP-binding protein</fullName>
    </submittedName>
</protein>
<feature type="domain" description="AMP-dependent synthetase/ligase" evidence="3">
    <location>
        <begin position="33"/>
        <end position="394"/>
    </location>
</feature>
<dbReference type="Proteomes" id="UP001199469">
    <property type="component" value="Unassembled WGS sequence"/>
</dbReference>
<dbReference type="EMBL" id="JAJNDB010000010">
    <property type="protein sequence ID" value="MCD2197981.1"/>
    <property type="molecule type" value="Genomic_DNA"/>
</dbReference>
<evidence type="ECO:0000256" key="1">
    <source>
        <dbReference type="ARBA" id="ARBA00006432"/>
    </source>
</evidence>
<dbReference type="InterPro" id="IPR020845">
    <property type="entry name" value="AMP-binding_CS"/>
</dbReference>
<organism evidence="5 6">
    <name type="scientific">Actinomycetospora endophytica</name>
    <dbReference type="NCBI Taxonomy" id="2291215"/>
    <lineage>
        <taxon>Bacteria</taxon>
        <taxon>Bacillati</taxon>
        <taxon>Actinomycetota</taxon>
        <taxon>Actinomycetes</taxon>
        <taxon>Pseudonocardiales</taxon>
        <taxon>Pseudonocardiaceae</taxon>
        <taxon>Actinomycetospora</taxon>
    </lineage>
</organism>
<evidence type="ECO:0000313" key="6">
    <source>
        <dbReference type="Proteomes" id="UP001199469"/>
    </source>
</evidence>
<evidence type="ECO:0000313" key="5">
    <source>
        <dbReference type="EMBL" id="MCD2197981.1"/>
    </source>
</evidence>
<gene>
    <name evidence="5" type="ORF">LQ327_31880</name>
</gene>
<dbReference type="InterPro" id="IPR025110">
    <property type="entry name" value="AMP-bd_C"/>
</dbReference>
<evidence type="ECO:0000256" key="2">
    <source>
        <dbReference type="ARBA" id="ARBA00022598"/>
    </source>
</evidence>
<dbReference type="PROSITE" id="PS00455">
    <property type="entry name" value="AMP_BINDING"/>
    <property type="match status" value="1"/>
</dbReference>
<evidence type="ECO:0000259" key="4">
    <source>
        <dbReference type="Pfam" id="PF13193"/>
    </source>
</evidence>
<dbReference type="PANTHER" id="PTHR43201:SF5">
    <property type="entry name" value="MEDIUM-CHAIN ACYL-COA LIGASE ACSF2, MITOCHONDRIAL"/>
    <property type="match status" value="1"/>
</dbReference>
<dbReference type="InterPro" id="IPR000873">
    <property type="entry name" value="AMP-dep_synth/lig_dom"/>
</dbReference>
<keyword evidence="2" id="KW-0436">Ligase</keyword>
<evidence type="ECO:0000259" key="3">
    <source>
        <dbReference type="Pfam" id="PF00501"/>
    </source>
</evidence>
<comment type="similarity">
    <text evidence="1">Belongs to the ATP-dependent AMP-binding enzyme family.</text>
</comment>
<accession>A0ABS8PKP5</accession>
<dbReference type="Gene3D" id="3.40.50.12780">
    <property type="entry name" value="N-terminal domain of ligase-like"/>
    <property type="match status" value="1"/>
</dbReference>
<sequence length="529" mass="56079">MGVLTFPAIDQAVAARWRASGHWPGRLLDDYLDEAVARTPHRPAVVDGATTLTYAELADRVGAATAGFRALGVTRGDVVSIQLPNWWEALVAHLAVIRLGAVSNPLMPILREREMRFALATARSRVLVVPGTFRGFDHAALGTRLRADLPDLEHVVVVRGSGETTFDDLDGPDRSAVENREPTDPAVLLYTSGTESDPKGAVHCHETLATEDASMIAHFGLTGDDVVWMPSPVAHVTGVLYGFHLATMLATTVVYQDVWDPGAALALIEARRCSVTVAATPFLHGIVHHPERDAHDVSSLRVFACGGADVPPGLVLDATAALDCLVVRVYGSTEIPTATAGHASDPAELRAGTDGRPIGAAELRVVDPDDGRDLPSGSPGLLLARGPEMFAGYLGRPRPFDEAGWFPTGDLGSVDDDGFLTVTGRSKDIILRGGENLSAKAIEDLLYAHPGVADVAVVAVPDPVLTERACAVVVPRPGAEVTLESLGAFLGEQGVARQKCPERLEVVAELPRTPTGKVQKFKLRADLVS</sequence>
<dbReference type="PANTHER" id="PTHR43201">
    <property type="entry name" value="ACYL-COA SYNTHETASE"/>
    <property type="match status" value="1"/>
</dbReference>
<comment type="caution">
    <text evidence="5">The sequence shown here is derived from an EMBL/GenBank/DDBJ whole genome shotgun (WGS) entry which is preliminary data.</text>
</comment>
<dbReference type="Pfam" id="PF13193">
    <property type="entry name" value="AMP-binding_C"/>
    <property type="match status" value="1"/>
</dbReference>